<keyword evidence="4" id="KW-1185">Reference proteome</keyword>
<feature type="compositionally biased region" description="Gly residues" evidence="1">
    <location>
        <begin position="85"/>
        <end position="113"/>
    </location>
</feature>
<feature type="transmembrane region" description="Helical" evidence="2">
    <location>
        <begin position="38"/>
        <end position="57"/>
    </location>
</feature>
<proteinExistence type="predicted"/>
<organism evidence="3 4">
    <name type="scientific">Micromonospora yangpuensis</name>
    <dbReference type="NCBI Taxonomy" id="683228"/>
    <lineage>
        <taxon>Bacteria</taxon>
        <taxon>Bacillati</taxon>
        <taxon>Actinomycetota</taxon>
        <taxon>Actinomycetes</taxon>
        <taxon>Micromonosporales</taxon>
        <taxon>Micromonosporaceae</taxon>
        <taxon>Micromonospora</taxon>
    </lineage>
</organism>
<keyword evidence="2" id="KW-0472">Membrane</keyword>
<feature type="region of interest" description="Disordered" evidence="1">
    <location>
        <begin position="67"/>
        <end position="113"/>
    </location>
</feature>
<evidence type="ECO:0000256" key="1">
    <source>
        <dbReference type="SAM" id="MobiDB-lite"/>
    </source>
</evidence>
<keyword evidence="2" id="KW-0812">Transmembrane</keyword>
<name>A0A1C6V1Z2_9ACTN</name>
<gene>
    <name evidence="3" type="ORF">GA0070617_4350</name>
</gene>
<protein>
    <submittedName>
        <fullName evidence="3">Uncharacterized protein</fullName>
    </submittedName>
</protein>
<dbReference type="EMBL" id="FMIA01000002">
    <property type="protein sequence ID" value="SCL60339.1"/>
    <property type="molecule type" value="Genomic_DNA"/>
</dbReference>
<evidence type="ECO:0000313" key="4">
    <source>
        <dbReference type="Proteomes" id="UP000198937"/>
    </source>
</evidence>
<keyword evidence="2" id="KW-1133">Transmembrane helix</keyword>
<evidence type="ECO:0000313" key="3">
    <source>
        <dbReference type="EMBL" id="SCL60339.1"/>
    </source>
</evidence>
<evidence type="ECO:0000256" key="2">
    <source>
        <dbReference type="SAM" id="Phobius"/>
    </source>
</evidence>
<reference evidence="4" key="1">
    <citation type="submission" date="2016-06" db="EMBL/GenBank/DDBJ databases">
        <authorList>
            <person name="Varghese N."/>
            <person name="Submissions Spin"/>
        </authorList>
    </citation>
    <scope>NUCLEOTIDE SEQUENCE [LARGE SCALE GENOMIC DNA]</scope>
    <source>
        <strain evidence="4">DSM 45577</strain>
    </source>
</reference>
<sequence>MSGMTMRRAAASALVLVGGLTLLLAVLGLAGGDLHLSLFVAAGLIGLVLLAVGLRMLSGTGYRRPGPGYADSSVTPGTYPTYHGDPGGWSGDGGAGWSGDSGGSSGDSGGGGW</sequence>
<dbReference type="Proteomes" id="UP000198937">
    <property type="component" value="Unassembled WGS sequence"/>
</dbReference>
<dbReference type="AlphaFoldDB" id="A0A1C6V1Z2"/>
<accession>A0A1C6V1Z2</accession>